<keyword evidence="2" id="KW-1185">Reference proteome</keyword>
<evidence type="ECO:0000313" key="1">
    <source>
        <dbReference type="EMBL" id="KAK4205953.1"/>
    </source>
</evidence>
<reference evidence="1" key="2">
    <citation type="submission" date="2023-05" db="EMBL/GenBank/DDBJ databases">
        <authorList>
            <consortium name="Lawrence Berkeley National Laboratory"/>
            <person name="Steindorff A."/>
            <person name="Hensen N."/>
            <person name="Bonometti L."/>
            <person name="Westerberg I."/>
            <person name="Brannstrom I.O."/>
            <person name="Guillou S."/>
            <person name="Cros-Aarteil S."/>
            <person name="Calhoun S."/>
            <person name="Haridas S."/>
            <person name="Kuo A."/>
            <person name="Mondo S."/>
            <person name="Pangilinan J."/>
            <person name="Riley R."/>
            <person name="Labutti K."/>
            <person name="Andreopoulos B."/>
            <person name="Lipzen A."/>
            <person name="Chen C."/>
            <person name="Yanf M."/>
            <person name="Daum C."/>
            <person name="Ng V."/>
            <person name="Clum A."/>
            <person name="Ohm R."/>
            <person name="Martin F."/>
            <person name="Silar P."/>
            <person name="Natvig D."/>
            <person name="Lalanne C."/>
            <person name="Gautier V."/>
            <person name="Ament-Velasquez S.L."/>
            <person name="Kruys A."/>
            <person name="Hutchinson M.I."/>
            <person name="Powell A.J."/>
            <person name="Barry K."/>
            <person name="Miller A.N."/>
            <person name="Grigoriev I.V."/>
            <person name="Debuchy R."/>
            <person name="Gladieux P."/>
            <person name="Thoren M.H."/>
            <person name="Johannesson H."/>
        </authorList>
    </citation>
    <scope>NUCLEOTIDE SEQUENCE</scope>
    <source>
        <strain evidence="1">PSN293</strain>
    </source>
</reference>
<organism evidence="1 2">
    <name type="scientific">Rhypophila decipiens</name>
    <dbReference type="NCBI Taxonomy" id="261697"/>
    <lineage>
        <taxon>Eukaryota</taxon>
        <taxon>Fungi</taxon>
        <taxon>Dikarya</taxon>
        <taxon>Ascomycota</taxon>
        <taxon>Pezizomycotina</taxon>
        <taxon>Sordariomycetes</taxon>
        <taxon>Sordariomycetidae</taxon>
        <taxon>Sordariales</taxon>
        <taxon>Naviculisporaceae</taxon>
        <taxon>Rhypophila</taxon>
    </lineage>
</organism>
<name>A0AAN6XS68_9PEZI</name>
<dbReference type="AlphaFoldDB" id="A0AAN6XS68"/>
<protein>
    <submittedName>
        <fullName evidence="1">Uncharacterized protein</fullName>
    </submittedName>
</protein>
<accession>A0AAN6XS68</accession>
<comment type="caution">
    <text evidence="1">The sequence shown here is derived from an EMBL/GenBank/DDBJ whole genome shotgun (WGS) entry which is preliminary data.</text>
</comment>
<sequence length="135" mass="15771">ESGISDRPWNQIRLDKAPSMLWGELRFGLKFLDVDLDGIDKRLSYDTVVRLKLQFHWMPRRKDESFWKPDIRTKEAILEQFDGTWGDDGNHGLNGRVPKSGDIIWVPVKYRDEELMKYAIQIRWALTQIAAIAGI</sequence>
<proteinExistence type="predicted"/>
<dbReference type="EMBL" id="MU858591">
    <property type="protein sequence ID" value="KAK4205953.1"/>
    <property type="molecule type" value="Genomic_DNA"/>
</dbReference>
<gene>
    <name evidence="1" type="ORF">QBC37DRAFT_242029</name>
</gene>
<reference evidence="1" key="1">
    <citation type="journal article" date="2023" name="Mol. Phylogenet. Evol.">
        <title>Genome-scale phylogeny and comparative genomics of the fungal order Sordariales.</title>
        <authorList>
            <person name="Hensen N."/>
            <person name="Bonometti L."/>
            <person name="Westerberg I."/>
            <person name="Brannstrom I.O."/>
            <person name="Guillou S."/>
            <person name="Cros-Aarteil S."/>
            <person name="Calhoun S."/>
            <person name="Haridas S."/>
            <person name="Kuo A."/>
            <person name="Mondo S."/>
            <person name="Pangilinan J."/>
            <person name="Riley R."/>
            <person name="LaButti K."/>
            <person name="Andreopoulos B."/>
            <person name="Lipzen A."/>
            <person name="Chen C."/>
            <person name="Yan M."/>
            <person name="Daum C."/>
            <person name="Ng V."/>
            <person name="Clum A."/>
            <person name="Steindorff A."/>
            <person name="Ohm R.A."/>
            <person name="Martin F."/>
            <person name="Silar P."/>
            <person name="Natvig D.O."/>
            <person name="Lalanne C."/>
            <person name="Gautier V."/>
            <person name="Ament-Velasquez S.L."/>
            <person name="Kruys A."/>
            <person name="Hutchinson M.I."/>
            <person name="Powell A.J."/>
            <person name="Barry K."/>
            <person name="Miller A.N."/>
            <person name="Grigoriev I.V."/>
            <person name="Debuchy R."/>
            <person name="Gladieux P."/>
            <person name="Hiltunen Thoren M."/>
            <person name="Johannesson H."/>
        </authorList>
    </citation>
    <scope>NUCLEOTIDE SEQUENCE</scope>
    <source>
        <strain evidence="1">PSN293</strain>
    </source>
</reference>
<feature type="non-terminal residue" evidence="1">
    <location>
        <position position="135"/>
    </location>
</feature>
<evidence type="ECO:0000313" key="2">
    <source>
        <dbReference type="Proteomes" id="UP001301769"/>
    </source>
</evidence>
<dbReference type="Proteomes" id="UP001301769">
    <property type="component" value="Unassembled WGS sequence"/>
</dbReference>
<feature type="non-terminal residue" evidence="1">
    <location>
        <position position="1"/>
    </location>
</feature>